<dbReference type="STRING" id="49280.A9996_18195"/>
<protein>
    <submittedName>
        <fullName evidence="1">Uncharacterized protein</fullName>
    </submittedName>
</protein>
<sequence length="219" mass="25005">MKSKFIILVLILMTINSFSQNLNWRSMTSEQRHLFNINFGFDYGTTVGIGYGYKFNTKLPIVLNTEFSVPFGEKIVDDLKSKIGGQIEILNINEFSTTLKAYGVFRRYENKFTRLFNIGSEFAIVSGYYKPKWYVAGELSFDKAITTHVKPSDLTRTYFPEAIDGWFIPSGGNFSYGIQTGYSFGTNEINLKGGKVIEEDFKSDSFVPFYLSLGYTKRI</sequence>
<dbReference type="EMBL" id="QLLQ01000004">
    <property type="protein sequence ID" value="RAJ25093.1"/>
    <property type="molecule type" value="Genomic_DNA"/>
</dbReference>
<name>A0A1A7QMS0_9FLAO</name>
<keyword evidence="2" id="KW-1185">Reference proteome</keyword>
<comment type="caution">
    <text evidence="1">The sequence shown here is derived from an EMBL/GenBank/DDBJ whole genome shotgun (WGS) entry which is preliminary data.</text>
</comment>
<dbReference type="Proteomes" id="UP000248987">
    <property type="component" value="Unassembled WGS sequence"/>
</dbReference>
<organism evidence="1 2">
    <name type="scientific">Gelidibacter algens</name>
    <dbReference type="NCBI Taxonomy" id="49280"/>
    <lineage>
        <taxon>Bacteria</taxon>
        <taxon>Pseudomonadati</taxon>
        <taxon>Bacteroidota</taxon>
        <taxon>Flavobacteriia</taxon>
        <taxon>Flavobacteriales</taxon>
        <taxon>Flavobacteriaceae</taxon>
        <taxon>Gelidibacter</taxon>
    </lineage>
</organism>
<evidence type="ECO:0000313" key="2">
    <source>
        <dbReference type="Proteomes" id="UP000248987"/>
    </source>
</evidence>
<accession>A0A1A7QMS0</accession>
<dbReference type="AlphaFoldDB" id="A0A1A7QMS0"/>
<evidence type="ECO:0000313" key="1">
    <source>
        <dbReference type="EMBL" id="RAJ25093.1"/>
    </source>
</evidence>
<reference evidence="1 2" key="1">
    <citation type="submission" date="2018-06" db="EMBL/GenBank/DDBJ databases">
        <title>Genomic Encyclopedia of Archaeal and Bacterial Type Strains, Phase II (KMG-II): from individual species to whole genera.</title>
        <authorList>
            <person name="Goeker M."/>
        </authorList>
    </citation>
    <scope>NUCLEOTIDE SEQUENCE [LARGE SCALE GENOMIC DNA]</scope>
    <source>
        <strain evidence="1 2">DSM 12408</strain>
    </source>
</reference>
<proteinExistence type="predicted"/>
<gene>
    <name evidence="1" type="ORF">LX77_01394</name>
</gene>